<dbReference type="SUPFAM" id="SSF53335">
    <property type="entry name" value="S-adenosyl-L-methionine-dependent methyltransferases"/>
    <property type="match status" value="1"/>
</dbReference>
<dbReference type="GO" id="GO:0010420">
    <property type="term" value="F:polyprenyldihydroxybenzoate methyltransferase activity"/>
    <property type="evidence" value="ECO:0007669"/>
    <property type="project" value="TreeGrafter"/>
</dbReference>
<keyword evidence="2" id="KW-0489">Methyltransferase</keyword>
<dbReference type="CDD" id="cd02440">
    <property type="entry name" value="AdoMet_MTases"/>
    <property type="match status" value="1"/>
</dbReference>
<name>A0A0H3DA70_AMYMU</name>
<evidence type="ECO:0000313" key="2">
    <source>
        <dbReference type="EMBL" id="ADJ47177.1"/>
    </source>
</evidence>
<dbReference type="InterPro" id="IPR013216">
    <property type="entry name" value="Methyltransf_11"/>
</dbReference>
<dbReference type="InterPro" id="IPR029063">
    <property type="entry name" value="SAM-dependent_MTases_sf"/>
</dbReference>
<dbReference type="RefSeq" id="WP_013227237.1">
    <property type="nucleotide sequence ID" value="NC_014318.1"/>
</dbReference>
<feature type="domain" description="Methyltransferase type 11" evidence="1">
    <location>
        <begin position="84"/>
        <end position="195"/>
    </location>
</feature>
<gene>
    <name evidence="2" type="ordered locus">AMED_5417</name>
</gene>
<dbReference type="AlphaFoldDB" id="A0A0H3DA70"/>
<dbReference type="PANTHER" id="PTHR43464">
    <property type="entry name" value="METHYLTRANSFERASE"/>
    <property type="match status" value="1"/>
</dbReference>
<dbReference type="Proteomes" id="UP000000328">
    <property type="component" value="Chromosome"/>
</dbReference>
<dbReference type="PANTHER" id="PTHR43464:SF23">
    <property type="entry name" value="JUVENILE HORMONE ACID O-METHYLTRANSFERASE"/>
    <property type="match status" value="1"/>
</dbReference>
<dbReference type="GeneID" id="92873125"/>
<dbReference type="EMBL" id="CP002000">
    <property type="protein sequence ID" value="ADJ47177.1"/>
    <property type="molecule type" value="Genomic_DNA"/>
</dbReference>
<dbReference type="HOGENOM" id="CLU_1007001_0_0_11"/>
<reference evidence="2 3" key="1">
    <citation type="journal article" date="2010" name="Cell Res.">
        <title>Complete genome sequence of the rifamycin SV-producing Amycolatopsis mediterranei U32 revealed its genetic characteristics in phylogeny and metabolism.</title>
        <authorList>
            <person name="Zhao W."/>
            <person name="Zhong Y."/>
            <person name="Yuan H."/>
            <person name="Wang J."/>
            <person name="Zheng H."/>
            <person name="Wang Y."/>
            <person name="Cen X."/>
            <person name="Xu F."/>
            <person name="Bai J."/>
            <person name="Han X."/>
            <person name="Lu G."/>
            <person name="Zhu Y."/>
            <person name="Shao Z."/>
            <person name="Yan H."/>
            <person name="Li C."/>
            <person name="Peng N."/>
            <person name="Zhang Z."/>
            <person name="Zhang Y."/>
            <person name="Lin W."/>
            <person name="Fan Y."/>
            <person name="Qin Z."/>
            <person name="Hu Y."/>
            <person name="Zhu B."/>
            <person name="Wang S."/>
            <person name="Ding X."/>
            <person name="Zhao G.P."/>
        </authorList>
    </citation>
    <scope>NUCLEOTIDE SEQUENCE [LARGE SCALE GENOMIC DNA]</scope>
    <source>
        <strain evidence="3">U-32</strain>
    </source>
</reference>
<evidence type="ECO:0000313" key="3">
    <source>
        <dbReference type="Proteomes" id="UP000000328"/>
    </source>
</evidence>
<sequence>MLARKDLPAEFAAWNEKWGAPYGHRSARLLAEGKRPQQRPLEALADPANPEYGPFAFQYASGTRVHEYPWAFAAAEFTPGMRVLDVGSGLSGLQFVAALEGCSVVNVDPSAREDYNVWTDPGYLPLSPREHQLLNTTFGTDVELVAARLQDADLEPESFDRVLCLSVLEHVDLAEGADIVRASTRLLKPGGKLVLTVDAFLDLRPFGVLEKNMWGINQDVGALIEASGLELETGDPRELLGTPEFDFEHVVKSLPEVLVSAMYPVMSQSLVLRKPV</sequence>
<evidence type="ECO:0000259" key="1">
    <source>
        <dbReference type="Pfam" id="PF08241"/>
    </source>
</evidence>
<dbReference type="OrthoDB" id="9782855at2"/>
<dbReference type="GO" id="GO:0032259">
    <property type="term" value="P:methylation"/>
    <property type="evidence" value="ECO:0007669"/>
    <property type="project" value="UniProtKB-KW"/>
</dbReference>
<keyword evidence="2" id="KW-0808">Transferase</keyword>
<dbReference type="PATRIC" id="fig|749927.5.peg.5615"/>
<dbReference type="Pfam" id="PF08241">
    <property type="entry name" value="Methyltransf_11"/>
    <property type="match status" value="1"/>
</dbReference>
<organism evidence="2 3">
    <name type="scientific">Amycolatopsis mediterranei (strain U-32)</name>
    <dbReference type="NCBI Taxonomy" id="749927"/>
    <lineage>
        <taxon>Bacteria</taxon>
        <taxon>Bacillati</taxon>
        <taxon>Actinomycetota</taxon>
        <taxon>Actinomycetes</taxon>
        <taxon>Pseudonocardiales</taxon>
        <taxon>Pseudonocardiaceae</taxon>
        <taxon>Amycolatopsis</taxon>
    </lineage>
</organism>
<dbReference type="Gene3D" id="3.40.50.150">
    <property type="entry name" value="Vaccinia Virus protein VP39"/>
    <property type="match status" value="1"/>
</dbReference>
<proteinExistence type="predicted"/>
<protein>
    <submittedName>
        <fullName evidence="2">S-adenosylmethionine-dependent methyltransferase</fullName>
    </submittedName>
</protein>
<dbReference type="eggNOG" id="COG2227">
    <property type="taxonomic scope" value="Bacteria"/>
</dbReference>
<accession>A0A0H3DA70</accession>
<dbReference type="KEGG" id="amd:AMED_5417"/>